<evidence type="ECO:0000256" key="1">
    <source>
        <dbReference type="SAM" id="Phobius"/>
    </source>
</evidence>
<dbReference type="Pfam" id="PF13239">
    <property type="entry name" value="2TM"/>
    <property type="match status" value="1"/>
</dbReference>
<gene>
    <name evidence="3" type="ORF">CJ014_18605</name>
</gene>
<dbReference type="RefSeq" id="WP_100082001.1">
    <property type="nucleotide sequence ID" value="NZ_NQVN01000015.1"/>
</dbReference>
<accession>A0A2G9WSQ4</accession>
<dbReference type="AlphaFoldDB" id="A0A2G9WSQ4"/>
<keyword evidence="1" id="KW-0812">Transmembrane</keyword>
<evidence type="ECO:0000259" key="2">
    <source>
        <dbReference type="Pfam" id="PF13239"/>
    </source>
</evidence>
<reference evidence="3 4" key="1">
    <citation type="submission" date="2017-08" db="EMBL/GenBank/DDBJ databases">
        <title>Pleomorphomonas carboxidotrophicus sp. nov., a new mesophilic hydrogenogenic carboxidotroph.</title>
        <authorList>
            <person name="Esquivel-Elizondo S."/>
            <person name="Krajmalnik-Brown R."/>
            <person name="Maldonado J."/>
        </authorList>
    </citation>
    <scope>NUCLEOTIDE SEQUENCE [LARGE SCALE GENOMIC DNA]</scope>
    <source>
        <strain evidence="3 4">SVCO-16</strain>
    </source>
</reference>
<organism evidence="3 4">
    <name type="scientific">Pleomorphomonas carboxyditropha</name>
    <dbReference type="NCBI Taxonomy" id="2023338"/>
    <lineage>
        <taxon>Bacteria</taxon>
        <taxon>Pseudomonadati</taxon>
        <taxon>Pseudomonadota</taxon>
        <taxon>Alphaproteobacteria</taxon>
        <taxon>Hyphomicrobiales</taxon>
        <taxon>Pleomorphomonadaceae</taxon>
        <taxon>Pleomorphomonas</taxon>
    </lineage>
</organism>
<dbReference type="OrthoDB" id="5145586at2"/>
<dbReference type="Proteomes" id="UP000231070">
    <property type="component" value="Unassembled WGS sequence"/>
</dbReference>
<feature type="transmembrane region" description="Helical" evidence="1">
    <location>
        <begin position="39"/>
        <end position="59"/>
    </location>
</feature>
<feature type="domain" description="2TM" evidence="2">
    <location>
        <begin position="7"/>
        <end position="56"/>
    </location>
</feature>
<keyword evidence="1" id="KW-1133">Transmembrane helix</keyword>
<keyword evidence="4" id="KW-1185">Reference proteome</keyword>
<proteinExistence type="predicted"/>
<evidence type="ECO:0000313" key="3">
    <source>
        <dbReference type="EMBL" id="PIO97695.1"/>
    </source>
</evidence>
<dbReference type="EMBL" id="NQVN01000015">
    <property type="protein sequence ID" value="PIO97695.1"/>
    <property type="molecule type" value="Genomic_DNA"/>
</dbReference>
<dbReference type="InterPro" id="IPR025698">
    <property type="entry name" value="2TM_dom"/>
</dbReference>
<keyword evidence="1" id="KW-0472">Membrane</keyword>
<comment type="caution">
    <text evidence="3">The sequence shown here is derived from an EMBL/GenBank/DDBJ whole genome shotgun (WGS) entry which is preliminary data.</text>
</comment>
<feature type="transmembrane region" description="Helical" evidence="1">
    <location>
        <begin position="12"/>
        <end position="33"/>
    </location>
</feature>
<name>A0A2G9WSQ4_9HYPH</name>
<sequence length="71" mass="7795">MKHASLAERKLGFQIHAVVFVLTLAVLVVVNLLTGRPYWVLWVAPSWGVGLLMHGWFGLKPTAGTGSRDQP</sequence>
<protein>
    <recommendedName>
        <fullName evidence="2">2TM domain-containing protein</fullName>
    </recommendedName>
</protein>
<evidence type="ECO:0000313" key="4">
    <source>
        <dbReference type="Proteomes" id="UP000231070"/>
    </source>
</evidence>